<dbReference type="InterPro" id="IPR037238">
    <property type="entry name" value="YbiA-like_sf"/>
</dbReference>
<dbReference type="InterPro" id="IPR003323">
    <property type="entry name" value="OTU_dom"/>
</dbReference>
<dbReference type="CDD" id="cd15457">
    <property type="entry name" value="NADAR"/>
    <property type="match status" value="1"/>
</dbReference>
<reference evidence="2" key="1">
    <citation type="journal article" date="2020" name="Nature">
        <title>Giant virus diversity and host interactions through global metagenomics.</title>
        <authorList>
            <person name="Schulz F."/>
            <person name="Roux S."/>
            <person name="Paez-Espino D."/>
            <person name="Jungbluth S."/>
            <person name="Walsh D.A."/>
            <person name="Denef V.J."/>
            <person name="McMahon K.D."/>
            <person name="Konstantinidis K.T."/>
            <person name="Eloe-Fadrosh E.A."/>
            <person name="Kyrpides N.C."/>
            <person name="Woyke T."/>
        </authorList>
    </citation>
    <scope>NUCLEOTIDE SEQUENCE</scope>
    <source>
        <strain evidence="2">GVMAG-M-3300024258-14</strain>
    </source>
</reference>
<name>A0A6C0ILF2_9ZZZZ</name>
<accession>A0A6C0ILF2</accession>
<dbReference type="PROSITE" id="PS50802">
    <property type="entry name" value="OTU"/>
    <property type="match status" value="1"/>
</dbReference>
<sequence length="716" mass="83514">MFLTYIIETAHNKCKCLSNFIKHFKFVSFKYYININYKDYYNMVVSKINKRINYPELKTIPQIDIKKTLELYQIEVQDIEIVIAIGSPNKDFEDDDIIYYPIYLVNKENKVIQIGVYEIESNQFVSMYSDDNELIIDNFDDALIFSFVNKQMLNDMRLKPEFQMNDYDYKDDEDDDDQKSSLNYKSKVVSSKIYKIPTERQNLFTLASDAPPEIELIVEESKEDAKDITDKYHFNESDLWIQKCLKNKLYTIQDVEGNGDCFFATIRDAFASIGQTTTVLKLRKRLSEEVTQDMFQTYSELFLQTSIEAKENKDVLKKVNENIKRVAETFKNTLNIDEKRKLSAEATKLKSEKQRLANEVKMAISLLNEYKFMKGVNSIEKLKAKLMKPDYWADDWAVSTMEPILNIKLILLSSEEFNNSNSCDMILNCGQINTSLLRSDVFMPEFYIILEYTGNHYKLVNYKNKSLFKFNEIPYDIKMLVISKCLEKNSGPFSYIPDFISLQNSLPNIRNKPVIENVYTNTINGNLFDDEIVFAFNLRSTLKKPPLPGKGSGGETIPDDKIKMFSELHAIEKWRNKLSNSWPQEFILDNRKWLSVEHYYQGAKFKKNNPDFYLTFSLDSGTELSRDPAMSKSAGEKSGKFKGKLIRPTSILMDPDFNYSKEMHAAQKAKFTQNEDLKQLLMATKNAKLTHWVKANPNIVFTELMQIRDDLYKQII</sequence>
<organism evidence="2">
    <name type="scientific">viral metagenome</name>
    <dbReference type="NCBI Taxonomy" id="1070528"/>
    <lineage>
        <taxon>unclassified sequences</taxon>
        <taxon>metagenomes</taxon>
        <taxon>organismal metagenomes</taxon>
    </lineage>
</organism>
<protein>
    <recommendedName>
        <fullName evidence="1">OTU domain-containing protein</fullName>
    </recommendedName>
</protein>
<evidence type="ECO:0000313" key="2">
    <source>
        <dbReference type="EMBL" id="QHT93792.1"/>
    </source>
</evidence>
<dbReference type="EMBL" id="MN740210">
    <property type="protein sequence ID" value="QHT93792.1"/>
    <property type="molecule type" value="Genomic_DNA"/>
</dbReference>
<dbReference type="AlphaFoldDB" id="A0A6C0ILF2"/>
<feature type="domain" description="OTU" evidence="1">
    <location>
        <begin position="250"/>
        <end position="463"/>
    </location>
</feature>
<dbReference type="Gene3D" id="3.90.70.80">
    <property type="match status" value="1"/>
</dbReference>
<dbReference type="SUPFAM" id="SSF143990">
    <property type="entry name" value="YbiA-like"/>
    <property type="match status" value="1"/>
</dbReference>
<dbReference type="InterPro" id="IPR012816">
    <property type="entry name" value="NADAR"/>
</dbReference>
<proteinExistence type="predicted"/>
<dbReference type="Gene3D" id="1.10.357.40">
    <property type="entry name" value="YbiA-like"/>
    <property type="match status" value="1"/>
</dbReference>
<evidence type="ECO:0000259" key="1">
    <source>
        <dbReference type="PROSITE" id="PS50802"/>
    </source>
</evidence>